<keyword evidence="2 3" id="KW-0472">Membrane</keyword>
<keyword evidence="2" id="KW-0813">Transport</keyword>
<evidence type="ECO:0000256" key="1">
    <source>
        <dbReference type="ARBA" id="ARBA00010692"/>
    </source>
</evidence>
<dbReference type="Proteomes" id="UP000095209">
    <property type="component" value="Unassembled WGS sequence"/>
</dbReference>
<evidence type="ECO:0000256" key="3">
    <source>
        <dbReference type="SAM" id="Phobius"/>
    </source>
</evidence>
<proteinExistence type="inferred from homology"/>
<comment type="similarity">
    <text evidence="1 2">Belongs to the BioY family.</text>
</comment>
<dbReference type="PANTHER" id="PTHR34295">
    <property type="entry name" value="BIOTIN TRANSPORTER BIOY"/>
    <property type="match status" value="1"/>
</dbReference>
<keyword evidence="2" id="KW-1003">Cell membrane</keyword>
<name>A0A1E5LB48_9BACI</name>
<evidence type="ECO:0000313" key="5">
    <source>
        <dbReference type="Proteomes" id="UP000095209"/>
    </source>
</evidence>
<feature type="transmembrane region" description="Helical" evidence="3">
    <location>
        <begin position="57"/>
        <end position="76"/>
    </location>
</feature>
<dbReference type="RefSeq" id="WP_069718572.1">
    <property type="nucleotide sequence ID" value="NZ_MJEH01000062.1"/>
</dbReference>
<dbReference type="EMBL" id="MJEH01000062">
    <property type="protein sequence ID" value="OEH91312.1"/>
    <property type="molecule type" value="Genomic_DNA"/>
</dbReference>
<comment type="subcellular location">
    <subcellularLocation>
        <location evidence="2">Cell membrane</location>
        <topology evidence="2">Multi-pass membrane protein</topology>
    </subcellularLocation>
</comment>
<gene>
    <name evidence="4" type="ORF">BFG57_05450</name>
</gene>
<dbReference type="Pfam" id="PF02632">
    <property type="entry name" value="BioY"/>
    <property type="match status" value="1"/>
</dbReference>
<sequence>MKLLKTKEMILCGLFAALMAVGANVSPFFTIGGVPITLQLMFAILAGGILGSRLGAIAMSVYMFIGLAGAPVFAQFKGGPAQLLSPTFGFIVSFIIVAYICGKLIGDKVDVSKGTYVLTGVLSIFFNYIIGTNFMFVALKVWAEAPEGFNYAMAWVWMAAYLPLDIVVTIVSLSIVPRLSKAINRVYSTQEVVN</sequence>
<dbReference type="InterPro" id="IPR003784">
    <property type="entry name" value="BioY"/>
</dbReference>
<dbReference type="Gene3D" id="1.10.1760.20">
    <property type="match status" value="1"/>
</dbReference>
<feature type="transmembrane region" description="Helical" evidence="3">
    <location>
        <begin position="88"/>
        <end position="105"/>
    </location>
</feature>
<evidence type="ECO:0000256" key="2">
    <source>
        <dbReference type="PIRNR" id="PIRNR016661"/>
    </source>
</evidence>
<feature type="transmembrane region" description="Helical" evidence="3">
    <location>
        <begin position="154"/>
        <end position="176"/>
    </location>
</feature>
<reference evidence="4 5" key="1">
    <citation type="submission" date="2016-08" db="EMBL/GenBank/DDBJ databases">
        <title>Genome of Bacillus solimangrovi GH2-4.</title>
        <authorList>
            <person name="Lim S."/>
            <person name="Kim B.-C."/>
        </authorList>
    </citation>
    <scope>NUCLEOTIDE SEQUENCE [LARGE SCALE GENOMIC DNA]</scope>
    <source>
        <strain evidence="4 5">GH2-4</strain>
    </source>
</reference>
<feature type="transmembrane region" description="Helical" evidence="3">
    <location>
        <begin position="32"/>
        <end position="50"/>
    </location>
</feature>
<comment type="caution">
    <text evidence="4">The sequence shown here is derived from an EMBL/GenBank/DDBJ whole genome shotgun (WGS) entry which is preliminary data.</text>
</comment>
<dbReference type="STRING" id="1305675.BFG57_05450"/>
<dbReference type="GO" id="GO:0015225">
    <property type="term" value="F:biotin transmembrane transporter activity"/>
    <property type="evidence" value="ECO:0007669"/>
    <property type="project" value="UniProtKB-UniRule"/>
</dbReference>
<protein>
    <recommendedName>
        <fullName evidence="2">Biotin transporter</fullName>
    </recommendedName>
</protein>
<feature type="transmembrane region" description="Helical" evidence="3">
    <location>
        <begin position="117"/>
        <end position="142"/>
    </location>
</feature>
<accession>A0A1E5LB48</accession>
<keyword evidence="3" id="KW-1133">Transmembrane helix</keyword>
<evidence type="ECO:0000313" key="4">
    <source>
        <dbReference type="EMBL" id="OEH91312.1"/>
    </source>
</evidence>
<dbReference type="PANTHER" id="PTHR34295:SF1">
    <property type="entry name" value="BIOTIN TRANSPORTER BIOY"/>
    <property type="match status" value="1"/>
</dbReference>
<organism evidence="4 5">
    <name type="scientific">Bacillus solimangrovi</name>
    <dbReference type="NCBI Taxonomy" id="1305675"/>
    <lineage>
        <taxon>Bacteria</taxon>
        <taxon>Bacillati</taxon>
        <taxon>Bacillota</taxon>
        <taxon>Bacilli</taxon>
        <taxon>Bacillales</taxon>
        <taxon>Bacillaceae</taxon>
        <taxon>Bacillus</taxon>
    </lineage>
</organism>
<dbReference type="PIRSF" id="PIRSF016661">
    <property type="entry name" value="BioY"/>
    <property type="match status" value="1"/>
</dbReference>
<dbReference type="GO" id="GO:0005886">
    <property type="term" value="C:plasma membrane"/>
    <property type="evidence" value="ECO:0007669"/>
    <property type="project" value="UniProtKB-SubCell"/>
</dbReference>
<dbReference type="OrthoDB" id="9803495at2"/>
<keyword evidence="3" id="KW-0812">Transmembrane</keyword>
<keyword evidence="5" id="KW-1185">Reference proteome</keyword>
<dbReference type="AlphaFoldDB" id="A0A1E5LB48"/>